<gene>
    <name evidence="2" type="ORF">PR048_003207</name>
</gene>
<dbReference type="Proteomes" id="UP001159363">
    <property type="component" value="Chromosome 1"/>
</dbReference>
<evidence type="ECO:0000313" key="2">
    <source>
        <dbReference type="EMBL" id="KAJ8897854.1"/>
    </source>
</evidence>
<sequence length="383" mass="41481">MPRPAREHDSFFRPSPRLLLQAGLDLKENLATGAATWPYPSVYHPYDAAFAGYPFNGARLKAGRTRTCSRDTKQGFLHSPLFDKLPNCDVRYDYLLAELERVGEAAPMTVIEVSMEYRRNERAGETGDPRENTPTHGIVWHDSHMRKSRVTRQGLNPDSLGCVVVRGVAGNGHLILTGLRGGRIIGAVPLSSVAPTPLSLCGQAGPDREVVAGSSPPPLCAPRPPGDRAATSPSALPDRRDVSPAVLFFIQIALPPPPSNIVRDPAGVVAPASQILAGLLLNLLRTTTKTQHALARSRDKTLKAVHDKAAEYTTGIQVDPKQGFQKCSFFCEQPIGVRVSVARIAPSLLDLGHAALTKAGFTTIRFIRQSPVRPSRDLQPIAR</sequence>
<protein>
    <submittedName>
        <fullName evidence="2">Uncharacterized protein</fullName>
    </submittedName>
</protein>
<feature type="compositionally biased region" description="Pro residues" evidence="1">
    <location>
        <begin position="215"/>
        <end position="224"/>
    </location>
</feature>
<accession>A0ABQ9IMH7</accession>
<evidence type="ECO:0000313" key="3">
    <source>
        <dbReference type="Proteomes" id="UP001159363"/>
    </source>
</evidence>
<proteinExistence type="predicted"/>
<evidence type="ECO:0000256" key="1">
    <source>
        <dbReference type="SAM" id="MobiDB-lite"/>
    </source>
</evidence>
<name>A0ABQ9IMH7_9NEOP</name>
<keyword evidence="3" id="KW-1185">Reference proteome</keyword>
<comment type="caution">
    <text evidence="2">The sequence shown here is derived from an EMBL/GenBank/DDBJ whole genome shotgun (WGS) entry which is preliminary data.</text>
</comment>
<feature type="region of interest" description="Disordered" evidence="1">
    <location>
        <begin position="205"/>
        <end position="238"/>
    </location>
</feature>
<dbReference type="EMBL" id="JARBHB010000001">
    <property type="protein sequence ID" value="KAJ8897854.1"/>
    <property type="molecule type" value="Genomic_DNA"/>
</dbReference>
<organism evidence="2 3">
    <name type="scientific">Dryococelus australis</name>
    <dbReference type="NCBI Taxonomy" id="614101"/>
    <lineage>
        <taxon>Eukaryota</taxon>
        <taxon>Metazoa</taxon>
        <taxon>Ecdysozoa</taxon>
        <taxon>Arthropoda</taxon>
        <taxon>Hexapoda</taxon>
        <taxon>Insecta</taxon>
        <taxon>Pterygota</taxon>
        <taxon>Neoptera</taxon>
        <taxon>Polyneoptera</taxon>
        <taxon>Phasmatodea</taxon>
        <taxon>Verophasmatodea</taxon>
        <taxon>Anareolatae</taxon>
        <taxon>Phasmatidae</taxon>
        <taxon>Eurycanthinae</taxon>
        <taxon>Dryococelus</taxon>
    </lineage>
</organism>
<reference evidence="2 3" key="1">
    <citation type="submission" date="2023-02" db="EMBL/GenBank/DDBJ databases">
        <title>LHISI_Scaffold_Assembly.</title>
        <authorList>
            <person name="Stuart O.P."/>
            <person name="Cleave R."/>
            <person name="Magrath M.J.L."/>
            <person name="Mikheyev A.S."/>
        </authorList>
    </citation>
    <scope>NUCLEOTIDE SEQUENCE [LARGE SCALE GENOMIC DNA]</scope>
    <source>
        <strain evidence="2">Daus_M_001</strain>
        <tissue evidence="2">Leg muscle</tissue>
    </source>
</reference>